<proteinExistence type="predicted"/>
<evidence type="ECO:0000313" key="5">
    <source>
        <dbReference type="Proteomes" id="UP000808914"/>
    </source>
</evidence>
<gene>
    <name evidence="4" type="ORF">JOD45_002885</name>
</gene>
<dbReference type="Pfam" id="PF22570">
    <property type="entry name" value="LiaF-TM"/>
    <property type="match status" value="1"/>
</dbReference>
<keyword evidence="1" id="KW-0812">Transmembrane</keyword>
<keyword evidence="1" id="KW-1133">Transmembrane helix</keyword>
<evidence type="ECO:0000313" key="4">
    <source>
        <dbReference type="EMBL" id="MBM7646653.1"/>
    </source>
</evidence>
<protein>
    <submittedName>
        <fullName evidence="4">Lia operon protein LiaF</fullName>
    </submittedName>
</protein>
<keyword evidence="5" id="KW-1185">Reference proteome</keyword>
<feature type="domain" description="Cell wall-active antibiotics response LiaF-like C-terminal" evidence="2">
    <location>
        <begin position="144"/>
        <end position="255"/>
    </location>
</feature>
<reference evidence="4 5" key="1">
    <citation type="submission" date="2021-01" db="EMBL/GenBank/DDBJ databases">
        <title>Genomic Encyclopedia of Type Strains, Phase IV (KMG-IV): sequencing the most valuable type-strain genomes for metagenomic binning, comparative biology and taxonomic classification.</title>
        <authorList>
            <person name="Goeker M."/>
        </authorList>
    </citation>
    <scope>NUCLEOTIDE SEQUENCE [LARGE SCALE GENOMIC DNA]</scope>
    <source>
        <strain evidence="4 5">DSM 28236</strain>
    </source>
</reference>
<dbReference type="InterPro" id="IPR016975">
    <property type="entry name" value="Cell_wall_LiaF"/>
</dbReference>
<dbReference type="Proteomes" id="UP000808914">
    <property type="component" value="Unassembled WGS sequence"/>
</dbReference>
<dbReference type="PIRSF" id="PIRSF031509">
    <property type="entry name" value="Cell_wall_LiaF/YvqF"/>
    <property type="match status" value="1"/>
</dbReference>
<accession>A0ABS2Q2X4</accession>
<dbReference type="Pfam" id="PF09922">
    <property type="entry name" value="LiaF-like_C"/>
    <property type="match status" value="1"/>
</dbReference>
<dbReference type="InterPro" id="IPR047793">
    <property type="entry name" value="LiaF_C"/>
</dbReference>
<organism evidence="4 5">
    <name type="scientific">Scopulibacillus daqui</name>
    <dbReference type="NCBI Taxonomy" id="1469162"/>
    <lineage>
        <taxon>Bacteria</taxon>
        <taxon>Bacillati</taxon>
        <taxon>Bacillota</taxon>
        <taxon>Bacilli</taxon>
        <taxon>Bacillales</taxon>
        <taxon>Sporolactobacillaceae</taxon>
        <taxon>Scopulibacillus</taxon>
    </lineage>
</organism>
<name>A0ABS2Q2X4_9BACL</name>
<keyword evidence="1" id="KW-0472">Membrane</keyword>
<dbReference type="NCBIfam" id="NF040535">
    <property type="entry name" value="LiaF_C_term"/>
    <property type="match status" value="1"/>
</dbReference>
<dbReference type="InterPro" id="IPR054331">
    <property type="entry name" value="LiaF_TM"/>
</dbReference>
<dbReference type="InterPro" id="IPR024425">
    <property type="entry name" value="LiaF-like_C"/>
</dbReference>
<evidence type="ECO:0000259" key="2">
    <source>
        <dbReference type="Pfam" id="PF09922"/>
    </source>
</evidence>
<feature type="domain" description="LiaF transmembrane" evidence="3">
    <location>
        <begin position="5"/>
        <end position="90"/>
    </location>
</feature>
<comment type="caution">
    <text evidence="4">The sequence shown here is derived from an EMBL/GenBank/DDBJ whole genome shotgun (WGS) entry which is preliminary data.</text>
</comment>
<feature type="transmembrane region" description="Helical" evidence="1">
    <location>
        <begin position="6"/>
        <end position="32"/>
    </location>
</feature>
<evidence type="ECO:0000259" key="3">
    <source>
        <dbReference type="Pfam" id="PF22570"/>
    </source>
</evidence>
<feature type="transmembrane region" description="Helical" evidence="1">
    <location>
        <begin position="66"/>
        <end position="85"/>
    </location>
</feature>
<sequence length="258" mass="28850">MKQLIGYGAVLIGIIILLGVIGLGLLVGPLIFAAAGIFFLKKQHRWIACICFTLGLIVLFEDVFHIHIAGLFIALLFIYIGYRMFKNGKKTAQNKQPSVMKKDQVDDWIDEEIENLEKEQYQNPENNDDPVIIVKTPEFRGSLIGDLRLINHRYELKDMNLSYGIGDNKIDLSKAIIHEGENTIVISGLIGDVDIYIPYDLDVSVAASVTIGNVEVLGYKMGGLNRQINVETKGYETATRKVKISISNFIGDIDVRHL</sequence>
<evidence type="ECO:0000256" key="1">
    <source>
        <dbReference type="SAM" id="Phobius"/>
    </source>
</evidence>
<dbReference type="EMBL" id="JAFBER010000025">
    <property type="protein sequence ID" value="MBM7646653.1"/>
    <property type="molecule type" value="Genomic_DNA"/>
</dbReference>
<dbReference type="RefSeq" id="WP_239549292.1">
    <property type="nucleotide sequence ID" value="NZ_JBHLTV010000021.1"/>
</dbReference>